<dbReference type="RefSeq" id="WP_221119262.1">
    <property type="nucleotide sequence ID" value="NZ_JABDYF010000003.1"/>
</dbReference>
<evidence type="ECO:0000313" key="1">
    <source>
        <dbReference type="EMBL" id="MBX5089380.1"/>
    </source>
</evidence>
<evidence type="ECO:0008006" key="3">
    <source>
        <dbReference type="Google" id="ProtNLM"/>
    </source>
</evidence>
<reference evidence="1 2" key="1">
    <citation type="submission" date="2020-04" db="EMBL/GenBank/DDBJ databases">
        <title>Global-level population genomics: horizontal gene transfer, symbiosis and evolution in Rhizobia.</title>
        <authorList>
            <person name="Gai Y."/>
        </authorList>
    </citation>
    <scope>NUCLEOTIDE SEQUENCE [LARGE SCALE GENOMIC DNA]</scope>
    <source>
        <strain evidence="1 2">BLR33</strain>
    </source>
</reference>
<dbReference type="Gene3D" id="1.10.260.40">
    <property type="entry name" value="lambda repressor-like DNA-binding domains"/>
    <property type="match status" value="1"/>
</dbReference>
<dbReference type="Proteomes" id="UP000770629">
    <property type="component" value="Unassembled WGS sequence"/>
</dbReference>
<protein>
    <recommendedName>
        <fullName evidence="3">Transcriptional regulator</fullName>
    </recommendedName>
</protein>
<keyword evidence="2" id="KW-1185">Reference proteome</keyword>
<sequence length="101" mass="11182">MLKHNTQRVITADIMAKQTALNSIEDVFKLFGSNVAMADILRVTPSGVSEMKRRKSIPVEYWQPIVKEAKKMARDDLTLEKLAVLSAKAAKAKAKAREAVA</sequence>
<accession>A0ABS7IC73</accession>
<dbReference type="EMBL" id="JABDYF010000003">
    <property type="protein sequence ID" value="MBX5089380.1"/>
    <property type="molecule type" value="Genomic_DNA"/>
</dbReference>
<name>A0ABS7IC73_9HYPH</name>
<organism evidence="1 2">
    <name type="scientific">Rhizobium lentis</name>
    <dbReference type="NCBI Taxonomy" id="1138194"/>
    <lineage>
        <taxon>Bacteria</taxon>
        <taxon>Pseudomonadati</taxon>
        <taxon>Pseudomonadota</taxon>
        <taxon>Alphaproteobacteria</taxon>
        <taxon>Hyphomicrobiales</taxon>
        <taxon>Rhizobiaceae</taxon>
        <taxon>Rhizobium/Agrobacterium group</taxon>
        <taxon>Rhizobium</taxon>
    </lineage>
</organism>
<proteinExistence type="predicted"/>
<evidence type="ECO:0000313" key="2">
    <source>
        <dbReference type="Proteomes" id="UP000770629"/>
    </source>
</evidence>
<dbReference type="InterPro" id="IPR010982">
    <property type="entry name" value="Lambda_DNA-bd_dom_sf"/>
</dbReference>
<comment type="caution">
    <text evidence="1">The sequence shown here is derived from an EMBL/GenBank/DDBJ whole genome shotgun (WGS) entry which is preliminary data.</text>
</comment>
<gene>
    <name evidence="1" type="ORF">HJB60_09370</name>
</gene>